<dbReference type="EMBL" id="JADINH010000195">
    <property type="protein sequence ID" value="MBO8416667.1"/>
    <property type="molecule type" value="Genomic_DNA"/>
</dbReference>
<evidence type="ECO:0000313" key="6">
    <source>
        <dbReference type="EMBL" id="MBO8416667.1"/>
    </source>
</evidence>
<comment type="similarity">
    <text evidence="1 4">Belongs to the prolyl-tRNA editing family. YbaK/EbsC subfamily.</text>
</comment>
<evidence type="ECO:0000256" key="4">
    <source>
        <dbReference type="PIRNR" id="PIRNR006181"/>
    </source>
</evidence>
<organism evidence="6 7">
    <name type="scientific">Candidatus Avisuccinivibrio stercorigallinarum</name>
    <dbReference type="NCBI Taxonomy" id="2840704"/>
    <lineage>
        <taxon>Bacteria</taxon>
        <taxon>Pseudomonadati</taxon>
        <taxon>Pseudomonadota</taxon>
        <taxon>Gammaproteobacteria</taxon>
        <taxon>Aeromonadales</taxon>
        <taxon>Succinivibrionaceae</taxon>
        <taxon>Succinivibrionaceae incertae sedis</taxon>
        <taxon>Candidatus Avisuccinivibrio</taxon>
    </lineage>
</organism>
<dbReference type="EC" id="4.2.-.-" evidence="4"/>
<dbReference type="SUPFAM" id="SSF55826">
    <property type="entry name" value="YbaK/ProRS associated domain"/>
    <property type="match status" value="1"/>
</dbReference>
<reference evidence="6" key="2">
    <citation type="journal article" date="2021" name="PeerJ">
        <title>Extensive microbial diversity within the chicken gut microbiome revealed by metagenomics and culture.</title>
        <authorList>
            <person name="Gilroy R."/>
            <person name="Ravi A."/>
            <person name="Getino M."/>
            <person name="Pursley I."/>
            <person name="Horton D.L."/>
            <person name="Alikhan N.F."/>
            <person name="Baker D."/>
            <person name="Gharbi K."/>
            <person name="Hall N."/>
            <person name="Watson M."/>
            <person name="Adriaenssens E.M."/>
            <person name="Foster-Nyarko E."/>
            <person name="Jarju S."/>
            <person name="Secka A."/>
            <person name="Antonio M."/>
            <person name="Oren A."/>
            <person name="Chaudhuri R.R."/>
            <person name="La Ragione R."/>
            <person name="Hildebrand F."/>
            <person name="Pallen M.J."/>
        </authorList>
    </citation>
    <scope>NUCLEOTIDE SEQUENCE</scope>
    <source>
        <strain evidence="6">17213</strain>
    </source>
</reference>
<evidence type="ECO:0000313" key="7">
    <source>
        <dbReference type="Proteomes" id="UP000823631"/>
    </source>
</evidence>
<dbReference type="PANTHER" id="PTHR30411">
    <property type="entry name" value="CYTOPLASMIC PROTEIN"/>
    <property type="match status" value="1"/>
</dbReference>
<name>A0A9D9DEK7_9GAMM</name>
<evidence type="ECO:0000256" key="1">
    <source>
        <dbReference type="ARBA" id="ARBA00009798"/>
    </source>
</evidence>
<dbReference type="AlphaFoldDB" id="A0A9D9DEK7"/>
<dbReference type="NCBIfam" id="TIGR00011">
    <property type="entry name" value="YbaK_EbsC"/>
    <property type="match status" value="1"/>
</dbReference>
<keyword evidence="2 4" id="KW-0648">Protein biosynthesis</keyword>
<dbReference type="CDD" id="cd00002">
    <property type="entry name" value="YbaK_deacylase"/>
    <property type="match status" value="1"/>
</dbReference>
<dbReference type="PIRSF" id="PIRSF006181">
    <property type="entry name" value="EbsC_YbaK"/>
    <property type="match status" value="1"/>
</dbReference>
<gene>
    <name evidence="6" type="primary">ybaK</name>
    <name evidence="6" type="ORF">IAB19_09835</name>
</gene>
<accession>A0A9D9DEK7</accession>
<dbReference type="PANTHER" id="PTHR30411:SF0">
    <property type="entry name" value="CYS-TRNA(PRO)_CYS-TRNA(CYS) DEACYLASE YBAK"/>
    <property type="match status" value="1"/>
</dbReference>
<keyword evidence="3 4" id="KW-0456">Lyase</keyword>
<dbReference type="InterPro" id="IPR007214">
    <property type="entry name" value="YbaK/aa-tRNA-synth-assoc-dom"/>
</dbReference>
<dbReference type="Proteomes" id="UP000823631">
    <property type="component" value="Unassembled WGS sequence"/>
</dbReference>
<dbReference type="GO" id="GO:0016829">
    <property type="term" value="F:lyase activity"/>
    <property type="evidence" value="ECO:0007669"/>
    <property type="project" value="UniProtKB-KW"/>
</dbReference>
<dbReference type="GO" id="GO:0006412">
    <property type="term" value="P:translation"/>
    <property type="evidence" value="ECO:0007669"/>
    <property type="project" value="UniProtKB-KW"/>
</dbReference>
<evidence type="ECO:0000259" key="5">
    <source>
        <dbReference type="Pfam" id="PF04073"/>
    </source>
</evidence>
<dbReference type="Pfam" id="PF04073">
    <property type="entry name" value="tRNA_edit"/>
    <property type="match status" value="1"/>
</dbReference>
<evidence type="ECO:0000256" key="3">
    <source>
        <dbReference type="ARBA" id="ARBA00023239"/>
    </source>
</evidence>
<sequence length="159" mass="17687">MTPAQNFLNKNKIPYKTYEYECSTHHDFGKFAAHALQLEESRVFKTILLEHDKKTYVTCVVPVNGLISMKNTARLLKLKDVQITDPNTAMRVTGYVIGGISPFGQKRRTLTVLDESALLFEEILVSGGRRGFSVGVNPHDLIKALNAVTGDILEHKDAG</sequence>
<feature type="domain" description="YbaK/aminoacyl-tRNA synthetase-associated" evidence="5">
    <location>
        <begin position="32"/>
        <end position="143"/>
    </location>
</feature>
<reference evidence="6" key="1">
    <citation type="submission" date="2020-10" db="EMBL/GenBank/DDBJ databases">
        <authorList>
            <person name="Gilroy R."/>
        </authorList>
    </citation>
    <scope>NUCLEOTIDE SEQUENCE</scope>
    <source>
        <strain evidence="6">17213</strain>
    </source>
</reference>
<dbReference type="InterPro" id="IPR036754">
    <property type="entry name" value="YbaK/aa-tRNA-synt-asso_dom_sf"/>
</dbReference>
<dbReference type="Gene3D" id="3.90.960.10">
    <property type="entry name" value="YbaK/aminoacyl-tRNA synthetase-associated domain"/>
    <property type="match status" value="1"/>
</dbReference>
<comment type="caution">
    <text evidence="6">The sequence shown here is derived from an EMBL/GenBank/DDBJ whole genome shotgun (WGS) entry which is preliminary data.</text>
</comment>
<protein>
    <recommendedName>
        <fullName evidence="4">Cys-tRNA(Pro)/Cys-tRNA(Cys) deacylase</fullName>
        <ecNumber evidence="4">4.2.-.-</ecNumber>
    </recommendedName>
</protein>
<evidence type="ECO:0000256" key="2">
    <source>
        <dbReference type="ARBA" id="ARBA00022917"/>
    </source>
</evidence>
<dbReference type="InterPro" id="IPR004369">
    <property type="entry name" value="Prolyl-tRNA_editing_YbaK/EbsC"/>
</dbReference>
<proteinExistence type="inferred from homology"/>
<dbReference type="GO" id="GO:0002161">
    <property type="term" value="F:aminoacyl-tRNA deacylase activity"/>
    <property type="evidence" value="ECO:0007669"/>
    <property type="project" value="InterPro"/>
</dbReference>